<dbReference type="AlphaFoldDB" id="A0A9Q0LCT3"/>
<reference evidence="4" key="1">
    <citation type="submission" date="2022-10" db="EMBL/GenBank/DDBJ databases">
        <title>Novel sulphate-reducing endosymbionts in the free-living metamonad Anaeramoeba.</title>
        <authorList>
            <person name="Jerlstrom-Hultqvist J."/>
            <person name="Cepicka I."/>
            <person name="Gallot-Lavallee L."/>
            <person name="Salas-Leiva D."/>
            <person name="Curtis B.A."/>
            <person name="Zahonova K."/>
            <person name="Pipaliya S."/>
            <person name="Dacks J."/>
            <person name="Roger A.J."/>
        </authorList>
    </citation>
    <scope>NUCLEOTIDE SEQUENCE</scope>
    <source>
        <strain evidence="4">BMAN</strain>
    </source>
</reference>
<dbReference type="SUPFAM" id="SSF53300">
    <property type="entry name" value="vWA-like"/>
    <property type="match status" value="1"/>
</dbReference>
<evidence type="ECO:0000313" key="5">
    <source>
        <dbReference type="Proteomes" id="UP001149090"/>
    </source>
</evidence>
<dbReference type="InterPro" id="IPR036465">
    <property type="entry name" value="vWFA_dom_sf"/>
</dbReference>
<keyword evidence="2" id="KW-0732">Signal</keyword>
<dbReference type="SMART" id="SM00327">
    <property type="entry name" value="VWA"/>
    <property type="match status" value="1"/>
</dbReference>
<feature type="domain" description="VWFA" evidence="3">
    <location>
        <begin position="30"/>
        <end position="210"/>
    </location>
</feature>
<dbReference type="EMBL" id="JAPDFW010000092">
    <property type="protein sequence ID" value="KAJ5070776.1"/>
    <property type="molecule type" value="Genomic_DNA"/>
</dbReference>
<dbReference type="InterPro" id="IPR050525">
    <property type="entry name" value="ECM_Assembly_Org"/>
</dbReference>
<comment type="caution">
    <text evidence="4">The sequence shown here is derived from an EMBL/GenBank/DDBJ whole genome shotgun (WGS) entry which is preliminary data.</text>
</comment>
<dbReference type="Gene3D" id="3.40.50.410">
    <property type="entry name" value="von Willebrand factor, type A domain"/>
    <property type="match status" value="1"/>
</dbReference>
<keyword evidence="4" id="KW-0675">Receptor</keyword>
<feature type="chain" id="PRO_5040203831" evidence="2">
    <location>
        <begin position="20"/>
        <end position="373"/>
    </location>
</feature>
<dbReference type="InterPro" id="IPR002035">
    <property type="entry name" value="VWF_A"/>
</dbReference>
<dbReference type="OrthoDB" id="10256829at2759"/>
<keyword evidence="1" id="KW-0472">Membrane</keyword>
<accession>A0A9Q0LCT3</accession>
<proteinExistence type="predicted"/>
<evidence type="ECO:0000256" key="2">
    <source>
        <dbReference type="SAM" id="SignalP"/>
    </source>
</evidence>
<dbReference type="PANTHER" id="PTHR24020">
    <property type="entry name" value="COLLAGEN ALPHA"/>
    <property type="match status" value="1"/>
</dbReference>
<evidence type="ECO:0000256" key="1">
    <source>
        <dbReference type="SAM" id="Phobius"/>
    </source>
</evidence>
<protein>
    <submittedName>
        <fullName evidence="4">Anthrax toxin receptor-like</fullName>
    </submittedName>
</protein>
<sequence length="373" mass="41913">MKSHIILIFLLSTITLITASDNSQCDNPLDMMLVLDHSASIIEMDWEKVKMFGEQVVNEFKVSTEGAHVGVVQFAAWAKLSMCLTGSHCAIDYGINDMPDIGTTTNIVSGLQTALDEINARRRDGEDNRQVIILLTDGNDNMNQIPVIQTMANQVKSYGITIYCIGVHNQDTNVTRMIETFDAIATSPINDHIFYTQSGYDGLNSFLDKIIDNECVDIGMNTCPAALVLMGLLLLFHMVHFLPIFRKTPRAQKYVLLSHYLIILFTLIVFILACALAATSNTKKQKRICVAIIVFICFCIALFLFLVYKLWRDYHVFYSTKGISRAGMNAMTFAGDTPAGMKTFRVEDNKADTQYSELKDHLDSQYLNQDEHI</sequence>
<dbReference type="PANTHER" id="PTHR24020:SF20">
    <property type="entry name" value="PH DOMAIN-CONTAINING PROTEIN"/>
    <property type="match status" value="1"/>
</dbReference>
<dbReference type="Pfam" id="PF00092">
    <property type="entry name" value="VWA"/>
    <property type="match status" value="1"/>
</dbReference>
<dbReference type="PROSITE" id="PS50234">
    <property type="entry name" value="VWFA"/>
    <property type="match status" value="1"/>
</dbReference>
<feature type="transmembrane region" description="Helical" evidence="1">
    <location>
        <begin position="257"/>
        <end position="278"/>
    </location>
</feature>
<feature type="signal peptide" evidence="2">
    <location>
        <begin position="1"/>
        <end position="19"/>
    </location>
</feature>
<dbReference type="PRINTS" id="PR00453">
    <property type="entry name" value="VWFADOMAIN"/>
</dbReference>
<keyword evidence="1" id="KW-1133">Transmembrane helix</keyword>
<feature type="transmembrane region" description="Helical" evidence="1">
    <location>
        <begin position="290"/>
        <end position="311"/>
    </location>
</feature>
<name>A0A9Q0LCT3_ANAIG</name>
<evidence type="ECO:0000259" key="3">
    <source>
        <dbReference type="PROSITE" id="PS50234"/>
    </source>
</evidence>
<evidence type="ECO:0000313" key="4">
    <source>
        <dbReference type="EMBL" id="KAJ5070776.1"/>
    </source>
</evidence>
<dbReference type="CDD" id="cd01450">
    <property type="entry name" value="vWFA_subfamily_ECM"/>
    <property type="match status" value="1"/>
</dbReference>
<keyword evidence="1" id="KW-0812">Transmembrane</keyword>
<keyword evidence="5" id="KW-1185">Reference proteome</keyword>
<dbReference type="Proteomes" id="UP001149090">
    <property type="component" value="Unassembled WGS sequence"/>
</dbReference>
<organism evidence="4 5">
    <name type="scientific">Anaeramoeba ignava</name>
    <name type="common">Anaerobic marine amoeba</name>
    <dbReference type="NCBI Taxonomy" id="1746090"/>
    <lineage>
        <taxon>Eukaryota</taxon>
        <taxon>Metamonada</taxon>
        <taxon>Anaeramoebidae</taxon>
        <taxon>Anaeramoeba</taxon>
    </lineage>
</organism>
<feature type="transmembrane region" description="Helical" evidence="1">
    <location>
        <begin position="225"/>
        <end position="245"/>
    </location>
</feature>
<gene>
    <name evidence="4" type="ORF">M0811_01757</name>
</gene>